<gene>
    <name evidence="3" type="ORF">SISSUDRAFT_994117</name>
</gene>
<dbReference type="Gene3D" id="3.40.50.150">
    <property type="entry name" value="Vaccinia Virus protein VP39"/>
    <property type="match status" value="1"/>
</dbReference>
<organism evidence="3 4">
    <name type="scientific">Sistotremastrum suecicum HHB10207 ss-3</name>
    <dbReference type="NCBI Taxonomy" id="1314776"/>
    <lineage>
        <taxon>Eukaryota</taxon>
        <taxon>Fungi</taxon>
        <taxon>Dikarya</taxon>
        <taxon>Basidiomycota</taxon>
        <taxon>Agaricomycotina</taxon>
        <taxon>Agaricomycetes</taxon>
        <taxon>Sistotremastrales</taxon>
        <taxon>Sistotremastraceae</taxon>
        <taxon>Sistotremastrum</taxon>
    </lineage>
</organism>
<dbReference type="GO" id="GO:0032259">
    <property type="term" value="P:methylation"/>
    <property type="evidence" value="ECO:0007669"/>
    <property type="project" value="UniProtKB-KW"/>
</dbReference>
<keyword evidence="3" id="KW-0808">Transferase</keyword>
<dbReference type="OrthoDB" id="3647at2759"/>
<sequence length="248" mass="27411">MAHHSSPAEPTAVPHHYDTPTTNEETQQANRTFFDDQAHDHGHAIPEWAKDLSQAAGEAILKAYNFNKDETSVLEFACGSGYVSQVLAPHAQSITGVDISQGQVDLYNKRAADLGYTPDQMKAICATWEDLDTKLGGAKFDLVVCAQSYHHFTDINLVTRILVSFLKPSTGKLIVLDGVKSEAGWKFPVPKVASFSHAVIAHRGGFSQEEIEKVFKEAGLEDVEFNVPIKREWEEFKIGIFLVKGRAK</sequence>
<accession>A0A165XNT7</accession>
<dbReference type="PANTHER" id="PTHR42912">
    <property type="entry name" value="METHYLTRANSFERASE"/>
    <property type="match status" value="1"/>
</dbReference>
<dbReference type="Pfam" id="PF13649">
    <property type="entry name" value="Methyltransf_25"/>
    <property type="match status" value="1"/>
</dbReference>
<evidence type="ECO:0000259" key="2">
    <source>
        <dbReference type="Pfam" id="PF13649"/>
    </source>
</evidence>
<dbReference type="CDD" id="cd02440">
    <property type="entry name" value="AdoMet_MTases"/>
    <property type="match status" value="1"/>
</dbReference>
<name>A0A165XNT7_9AGAM</name>
<evidence type="ECO:0000313" key="3">
    <source>
        <dbReference type="EMBL" id="KZT32386.1"/>
    </source>
</evidence>
<dbReference type="PANTHER" id="PTHR42912:SF93">
    <property type="entry name" value="N6-ADENOSINE-METHYLTRANSFERASE TMT1A"/>
    <property type="match status" value="1"/>
</dbReference>
<dbReference type="EMBL" id="KV428341">
    <property type="protein sequence ID" value="KZT32386.1"/>
    <property type="molecule type" value="Genomic_DNA"/>
</dbReference>
<dbReference type="InterPro" id="IPR050508">
    <property type="entry name" value="Methyltransf_Superfamily"/>
</dbReference>
<protein>
    <submittedName>
        <fullName evidence="3">S-adenosyl-L-methionine-dependent methyltransferase</fullName>
    </submittedName>
</protein>
<keyword evidence="3" id="KW-0489">Methyltransferase</keyword>
<proteinExistence type="predicted"/>
<feature type="region of interest" description="Disordered" evidence="1">
    <location>
        <begin position="1"/>
        <end position="24"/>
    </location>
</feature>
<dbReference type="AlphaFoldDB" id="A0A165XNT7"/>
<dbReference type="InterPro" id="IPR029063">
    <property type="entry name" value="SAM-dependent_MTases_sf"/>
</dbReference>
<reference evidence="3 4" key="1">
    <citation type="journal article" date="2016" name="Mol. Biol. Evol.">
        <title>Comparative Genomics of Early-Diverging Mushroom-Forming Fungi Provides Insights into the Origins of Lignocellulose Decay Capabilities.</title>
        <authorList>
            <person name="Nagy L.G."/>
            <person name="Riley R."/>
            <person name="Tritt A."/>
            <person name="Adam C."/>
            <person name="Daum C."/>
            <person name="Floudas D."/>
            <person name="Sun H."/>
            <person name="Yadav J.S."/>
            <person name="Pangilinan J."/>
            <person name="Larsson K.H."/>
            <person name="Matsuura K."/>
            <person name="Barry K."/>
            <person name="Labutti K."/>
            <person name="Kuo R."/>
            <person name="Ohm R.A."/>
            <person name="Bhattacharya S.S."/>
            <person name="Shirouzu T."/>
            <person name="Yoshinaga Y."/>
            <person name="Martin F.M."/>
            <person name="Grigoriev I.V."/>
            <person name="Hibbett D.S."/>
        </authorList>
    </citation>
    <scope>NUCLEOTIDE SEQUENCE [LARGE SCALE GENOMIC DNA]</scope>
    <source>
        <strain evidence="3 4">HHB10207 ss-3</strain>
    </source>
</reference>
<evidence type="ECO:0000256" key="1">
    <source>
        <dbReference type="SAM" id="MobiDB-lite"/>
    </source>
</evidence>
<keyword evidence="4" id="KW-1185">Reference proteome</keyword>
<dbReference type="InterPro" id="IPR041698">
    <property type="entry name" value="Methyltransf_25"/>
</dbReference>
<dbReference type="SUPFAM" id="SSF53335">
    <property type="entry name" value="S-adenosyl-L-methionine-dependent methyltransferases"/>
    <property type="match status" value="1"/>
</dbReference>
<feature type="domain" description="Methyltransferase" evidence="2">
    <location>
        <begin position="73"/>
        <end position="168"/>
    </location>
</feature>
<dbReference type="GO" id="GO:0008168">
    <property type="term" value="F:methyltransferase activity"/>
    <property type="evidence" value="ECO:0007669"/>
    <property type="project" value="UniProtKB-KW"/>
</dbReference>
<evidence type="ECO:0000313" key="4">
    <source>
        <dbReference type="Proteomes" id="UP000076798"/>
    </source>
</evidence>
<dbReference type="Proteomes" id="UP000076798">
    <property type="component" value="Unassembled WGS sequence"/>
</dbReference>
<dbReference type="STRING" id="1314776.A0A165XNT7"/>